<protein>
    <submittedName>
        <fullName evidence="6">Choline dehydrogenase</fullName>
    </submittedName>
</protein>
<dbReference type="PANTHER" id="PTHR11552">
    <property type="entry name" value="GLUCOSE-METHANOL-CHOLINE GMC OXIDOREDUCTASE"/>
    <property type="match status" value="1"/>
</dbReference>
<feature type="binding site" evidence="3">
    <location>
        <position position="152"/>
    </location>
    <ligand>
        <name>FAD</name>
        <dbReference type="ChEBI" id="CHEBI:57692"/>
    </ligand>
</feature>
<feature type="domain" description="Glucose-methanol-choline oxidoreductase N-terminal" evidence="4">
    <location>
        <begin position="2"/>
        <end position="232"/>
    </location>
</feature>
<dbReference type="Gene3D" id="3.50.50.60">
    <property type="entry name" value="FAD/NAD(P)-binding domain"/>
    <property type="match status" value="1"/>
</dbReference>
<keyword evidence="3" id="KW-0274">FAD</keyword>
<dbReference type="InterPro" id="IPR036188">
    <property type="entry name" value="FAD/NAD-bd_sf"/>
</dbReference>
<dbReference type="InterPro" id="IPR012132">
    <property type="entry name" value="GMC_OxRdtase"/>
</dbReference>
<feature type="domain" description="Glucose-methanol-choline oxidoreductase C-terminal" evidence="5">
    <location>
        <begin position="357"/>
        <end position="492"/>
    </location>
</feature>
<dbReference type="GO" id="GO:0016614">
    <property type="term" value="F:oxidoreductase activity, acting on CH-OH group of donors"/>
    <property type="evidence" value="ECO:0007669"/>
    <property type="project" value="InterPro"/>
</dbReference>
<proteinExistence type="inferred from homology"/>
<comment type="caution">
    <text evidence="6">The sequence shown here is derived from an EMBL/GenBank/DDBJ whole genome shotgun (WGS) entry which is preliminary data.</text>
</comment>
<reference evidence="6" key="1">
    <citation type="journal article" date="2020" name="Stud. Mycol.">
        <title>101 Dothideomycetes genomes: a test case for predicting lifestyles and emergence of pathogens.</title>
        <authorList>
            <person name="Haridas S."/>
            <person name="Albert R."/>
            <person name="Binder M."/>
            <person name="Bloem J."/>
            <person name="Labutti K."/>
            <person name="Salamov A."/>
            <person name="Andreopoulos B."/>
            <person name="Baker S."/>
            <person name="Barry K."/>
            <person name="Bills G."/>
            <person name="Bluhm B."/>
            <person name="Cannon C."/>
            <person name="Castanera R."/>
            <person name="Culley D."/>
            <person name="Daum C."/>
            <person name="Ezra D."/>
            <person name="Gonzalez J."/>
            <person name="Henrissat B."/>
            <person name="Kuo A."/>
            <person name="Liang C."/>
            <person name="Lipzen A."/>
            <person name="Lutzoni F."/>
            <person name="Magnuson J."/>
            <person name="Mondo S."/>
            <person name="Nolan M."/>
            <person name="Ohm R."/>
            <person name="Pangilinan J."/>
            <person name="Park H.-J."/>
            <person name="Ramirez L."/>
            <person name="Alfaro M."/>
            <person name="Sun H."/>
            <person name="Tritt A."/>
            <person name="Yoshinaga Y."/>
            <person name="Zwiers L.-H."/>
            <person name="Turgeon B."/>
            <person name="Goodwin S."/>
            <person name="Spatafora J."/>
            <person name="Crous P."/>
            <person name="Grigoriev I."/>
        </authorList>
    </citation>
    <scope>NUCLEOTIDE SEQUENCE</scope>
    <source>
        <strain evidence="6">ATCC 74209</strain>
    </source>
</reference>
<dbReference type="AlphaFoldDB" id="A0A9P4JLP0"/>
<dbReference type="PANTHER" id="PTHR11552:SF115">
    <property type="entry name" value="DEHYDROGENASE XPTC-RELATED"/>
    <property type="match status" value="1"/>
</dbReference>
<dbReference type="SUPFAM" id="SSF51905">
    <property type="entry name" value="FAD/NAD(P)-binding domain"/>
    <property type="match status" value="1"/>
</dbReference>
<sequence length="503" mass="54387">MAVGGSSAVNGQVFDRASKADYDTWEELGNPGWGWDGLYPYFKKSTSLGLPSKESTEKYGYTWNKSAFGPGPGPIWATLPPFQWPATSIVFDAWSDLNVTYNPDPATGNALGSYWQPASQNPFNQTRSYARYGYYDPIKTRPNYHLLVGHKVEKVELSSTSRVEGVVISERFNPGQRTTAKVRKEVIVAAGAVHTLQILQLSGIGPKHILESAGIKLQVNLPGVGQNLQDHPQVILACNFTRDVWPNPDTLANNATFAAEAQVEYDAHKTGPLTLSLGTSFTFLPLSNVTGTHQQFVSDLKAQSPASYLPSNISTSIIAGAKAQQKVLADLFASNDAAVYEASMNGVCTRSAVVLRPLSRGSIYINATDPSGEPVLDFRTFTNPLDIQQAVEFIRYTGKWMNAPSLAKLGPVELSPGKEVTSDKDLIEHVRATTFPTSFHPAGTAAMMLRHQGGVVGSDLRVYGVKGLRVVDASVMPLIPAAHLSATVYAVAEKAADIIMSRN</sequence>
<name>A0A9P4JLP0_9PLEO</name>
<keyword evidence="7" id="KW-1185">Reference proteome</keyword>
<dbReference type="Proteomes" id="UP000799536">
    <property type="component" value="Unassembled WGS sequence"/>
</dbReference>
<evidence type="ECO:0000259" key="5">
    <source>
        <dbReference type="Pfam" id="PF05199"/>
    </source>
</evidence>
<evidence type="ECO:0000256" key="3">
    <source>
        <dbReference type="PIRSR" id="PIRSR000137-2"/>
    </source>
</evidence>
<dbReference type="Gene3D" id="3.30.560.10">
    <property type="entry name" value="Glucose Oxidase, domain 3"/>
    <property type="match status" value="1"/>
</dbReference>
<dbReference type="InterPro" id="IPR007867">
    <property type="entry name" value="GMC_OxRtase_C"/>
</dbReference>
<gene>
    <name evidence="6" type="ORF">GQ43DRAFT_471826</name>
</gene>
<comment type="similarity">
    <text evidence="1">Belongs to the GMC oxidoreductase family.</text>
</comment>
<evidence type="ECO:0000313" key="6">
    <source>
        <dbReference type="EMBL" id="KAF2201415.1"/>
    </source>
</evidence>
<feature type="binding site" evidence="3">
    <location>
        <begin position="10"/>
        <end position="13"/>
    </location>
    <ligand>
        <name>FAD</name>
        <dbReference type="ChEBI" id="CHEBI:57692"/>
    </ligand>
</feature>
<dbReference type="PIRSF" id="PIRSF000137">
    <property type="entry name" value="Alcohol_oxidase"/>
    <property type="match status" value="1"/>
</dbReference>
<feature type="active site" description="Proton donor" evidence="2">
    <location>
        <position position="440"/>
    </location>
</feature>
<feature type="active site" description="Proton acceptor" evidence="2">
    <location>
        <position position="483"/>
    </location>
</feature>
<comment type="cofactor">
    <cofactor evidence="3">
        <name>FAD</name>
        <dbReference type="ChEBI" id="CHEBI:57692"/>
    </cofactor>
</comment>
<evidence type="ECO:0000259" key="4">
    <source>
        <dbReference type="Pfam" id="PF00732"/>
    </source>
</evidence>
<organism evidence="6 7">
    <name type="scientific">Delitschia confertaspora ATCC 74209</name>
    <dbReference type="NCBI Taxonomy" id="1513339"/>
    <lineage>
        <taxon>Eukaryota</taxon>
        <taxon>Fungi</taxon>
        <taxon>Dikarya</taxon>
        <taxon>Ascomycota</taxon>
        <taxon>Pezizomycotina</taxon>
        <taxon>Dothideomycetes</taxon>
        <taxon>Pleosporomycetidae</taxon>
        <taxon>Pleosporales</taxon>
        <taxon>Delitschiaceae</taxon>
        <taxon>Delitschia</taxon>
    </lineage>
</organism>
<dbReference type="GO" id="GO:0044550">
    <property type="term" value="P:secondary metabolite biosynthetic process"/>
    <property type="evidence" value="ECO:0007669"/>
    <property type="project" value="TreeGrafter"/>
</dbReference>
<dbReference type="SUPFAM" id="SSF54373">
    <property type="entry name" value="FAD-linked reductases, C-terminal domain"/>
    <property type="match status" value="1"/>
</dbReference>
<evidence type="ECO:0000256" key="1">
    <source>
        <dbReference type="ARBA" id="ARBA00010790"/>
    </source>
</evidence>
<dbReference type="OrthoDB" id="269227at2759"/>
<dbReference type="Pfam" id="PF00732">
    <property type="entry name" value="GMC_oxred_N"/>
    <property type="match status" value="1"/>
</dbReference>
<dbReference type="InterPro" id="IPR000172">
    <property type="entry name" value="GMC_OxRdtase_N"/>
</dbReference>
<dbReference type="EMBL" id="ML993977">
    <property type="protein sequence ID" value="KAF2201415.1"/>
    <property type="molecule type" value="Genomic_DNA"/>
</dbReference>
<evidence type="ECO:0000313" key="7">
    <source>
        <dbReference type="Proteomes" id="UP000799536"/>
    </source>
</evidence>
<dbReference type="GO" id="GO:0050660">
    <property type="term" value="F:flavin adenine dinucleotide binding"/>
    <property type="evidence" value="ECO:0007669"/>
    <property type="project" value="InterPro"/>
</dbReference>
<evidence type="ECO:0000256" key="2">
    <source>
        <dbReference type="PIRSR" id="PIRSR000137-1"/>
    </source>
</evidence>
<accession>A0A9P4JLP0</accession>
<dbReference type="Pfam" id="PF05199">
    <property type="entry name" value="GMC_oxred_C"/>
    <property type="match status" value="1"/>
</dbReference>
<keyword evidence="3" id="KW-0285">Flavoprotein</keyword>